<sequence length="603" mass="68134">MPQAHQEKLLRLDVPIRGSIKKRLFHLVRPPLSRLLCLSKLNDIYSAVDKRDLPTFMTDSLRHMGVRINLSFEDATRIPTQGPVLVVANHPFGAIEGVVLGSVLRSARPDVKLMANYMLSVIPEMRELLIQVDPFGAGGSHKRNIGPLKESLRWLKSGGMLGVFPAGEVSSLNVRKRSVEDPQWSTTIARMARKAGVPVLPVYFDGCNSSLFQMLGLIHPRLRTAMLPRELLNRREGVIDVRIGSLIQPSKFESFETDEQLVDFLRQRTYILKHRKPEVAPAARIARKAVVGEPIAPPVAPALIEAEIASLPKKSILWENNEYTLFLGRRSELPNTVIELGRLREETFREVGEGTGKASDLDQYDDYYWHLCLWHRQDREIVGSYRLGPTDDILARVGPSGLYTNTLFRYRREFLEQISPALELGRSFVRKKYQKSYLPLLTLWKGIGIFLGRNMQYRYLFGPVSISNSYAPFSKALMVKFLNTHARERVGGMVKAKLPPRLDAGPNWRELCRLCCNIEDLGDFISEIEKDRKGVPVLLRQYLKLGGKILAFNVDPEFAGALDGLILVDLLQTDPKTLAKHMGVEAARQFLTLHKGERTDKAS</sequence>
<dbReference type="SMART" id="SM00563">
    <property type="entry name" value="PlsC"/>
    <property type="match status" value="1"/>
</dbReference>
<dbReference type="eggNOG" id="COG0204">
    <property type="taxonomic scope" value="Bacteria"/>
</dbReference>
<dbReference type="AlphaFoldDB" id="F3Z1F7"/>
<dbReference type="eggNOG" id="COG3176">
    <property type="taxonomic scope" value="Bacteria"/>
</dbReference>
<dbReference type="Proteomes" id="UP000007844">
    <property type="component" value="Chromosome"/>
</dbReference>
<evidence type="ECO:0000256" key="3">
    <source>
        <dbReference type="ARBA" id="ARBA00022679"/>
    </source>
</evidence>
<keyword evidence="8" id="KW-1185">Reference proteome</keyword>
<gene>
    <name evidence="7" type="ORF">Desaf_1652</name>
</gene>
<dbReference type="InterPro" id="IPR052351">
    <property type="entry name" value="Ornithine_N-alpha-AT"/>
</dbReference>
<dbReference type="Pfam" id="PF01553">
    <property type="entry name" value="Acyltransferase"/>
    <property type="match status" value="1"/>
</dbReference>
<dbReference type="KEGG" id="daf:Desaf_1652"/>
<comment type="pathway">
    <text evidence="1">Lipid metabolism.</text>
</comment>
<dbReference type="HOGENOM" id="CLU_033329_1_0_7"/>
<dbReference type="RefSeq" id="WP_014259754.1">
    <property type="nucleotide sequence ID" value="NC_016629.1"/>
</dbReference>
<accession>F3Z1F7</accession>
<evidence type="ECO:0000256" key="1">
    <source>
        <dbReference type="ARBA" id="ARBA00005189"/>
    </source>
</evidence>
<dbReference type="SUPFAM" id="SSF55729">
    <property type="entry name" value="Acyl-CoA N-acyltransferases (Nat)"/>
    <property type="match status" value="1"/>
</dbReference>
<keyword evidence="3 7" id="KW-0808">Transferase</keyword>
<reference evidence="7 8" key="1">
    <citation type="journal article" date="2011" name="J. Bacteriol.">
        <title>Genome sequence of the mercury-methylating and pleomorphic Desulfovibrio africanus Strain Walvis Bay.</title>
        <authorList>
            <person name="Brown S.D."/>
            <person name="Wall J.D."/>
            <person name="Kucken A.M."/>
            <person name="Gilmour C.C."/>
            <person name="Podar M."/>
            <person name="Brandt C.C."/>
            <person name="Teshima H."/>
            <person name="Detter J.C."/>
            <person name="Han C.S."/>
            <person name="Land M.L."/>
            <person name="Lucas S."/>
            <person name="Han J."/>
            <person name="Pennacchio L."/>
            <person name="Nolan M."/>
            <person name="Pitluck S."/>
            <person name="Woyke T."/>
            <person name="Goodwin L."/>
            <person name="Palumbo A.V."/>
            <person name="Elias D.A."/>
        </authorList>
    </citation>
    <scope>NUCLEOTIDE SEQUENCE [LARGE SCALE GENOMIC DNA]</scope>
    <source>
        <strain evidence="7 8">Walvis Bay</strain>
    </source>
</reference>
<evidence type="ECO:0000313" key="7">
    <source>
        <dbReference type="EMBL" id="EGJ49988.1"/>
    </source>
</evidence>
<keyword evidence="4" id="KW-0443">Lipid metabolism</keyword>
<dbReference type="InterPro" id="IPR016181">
    <property type="entry name" value="Acyl_CoA_acyltransferase"/>
</dbReference>
<dbReference type="InterPro" id="IPR045746">
    <property type="entry name" value="ACT14924-like_Acyltransf_dom"/>
</dbReference>
<dbReference type="CDD" id="cd07986">
    <property type="entry name" value="LPLAT_ACT14924-like"/>
    <property type="match status" value="1"/>
</dbReference>
<evidence type="ECO:0000259" key="6">
    <source>
        <dbReference type="SMART" id="SM00563"/>
    </source>
</evidence>
<dbReference type="PANTHER" id="PTHR37323:SF1">
    <property type="entry name" value="L-ORNITHINE N(ALPHA)-ACYLTRANSFERASE"/>
    <property type="match status" value="1"/>
</dbReference>
<dbReference type="Gene3D" id="3.40.630.30">
    <property type="match status" value="1"/>
</dbReference>
<evidence type="ECO:0000256" key="5">
    <source>
        <dbReference type="ARBA" id="ARBA00023315"/>
    </source>
</evidence>
<dbReference type="EMBL" id="CP003221">
    <property type="protein sequence ID" value="EGJ49988.1"/>
    <property type="molecule type" value="Genomic_DNA"/>
</dbReference>
<dbReference type="GO" id="GO:0006629">
    <property type="term" value="P:lipid metabolic process"/>
    <property type="evidence" value="ECO:0007669"/>
    <property type="project" value="UniProtKB-KW"/>
</dbReference>
<keyword evidence="5 7" id="KW-0012">Acyltransferase</keyword>
<organism evidence="7 8">
    <name type="scientific">Desulfocurvibacter africanus subsp. africanus str. Walvis Bay</name>
    <dbReference type="NCBI Taxonomy" id="690850"/>
    <lineage>
        <taxon>Bacteria</taxon>
        <taxon>Pseudomonadati</taxon>
        <taxon>Thermodesulfobacteriota</taxon>
        <taxon>Desulfovibrionia</taxon>
        <taxon>Desulfovibrionales</taxon>
        <taxon>Desulfovibrionaceae</taxon>
        <taxon>Desulfocurvibacter</taxon>
    </lineage>
</organism>
<dbReference type="PANTHER" id="PTHR37323">
    <property type="entry name" value="GCN5-RELATED N-ACETYLTRANSFERASE"/>
    <property type="match status" value="1"/>
</dbReference>
<dbReference type="GO" id="GO:0016746">
    <property type="term" value="F:acyltransferase activity"/>
    <property type="evidence" value="ECO:0007669"/>
    <property type="project" value="UniProtKB-KW"/>
</dbReference>
<evidence type="ECO:0000256" key="4">
    <source>
        <dbReference type="ARBA" id="ARBA00023098"/>
    </source>
</evidence>
<name>F3Z1F7_DESAF</name>
<dbReference type="STRING" id="690850.Desaf_1652"/>
<dbReference type="Pfam" id="PF13444">
    <property type="entry name" value="Acetyltransf_5"/>
    <property type="match status" value="1"/>
</dbReference>
<keyword evidence="2" id="KW-0444">Lipid biosynthesis</keyword>
<evidence type="ECO:0000313" key="8">
    <source>
        <dbReference type="Proteomes" id="UP000007844"/>
    </source>
</evidence>
<dbReference type="InterPro" id="IPR002123">
    <property type="entry name" value="Plipid/glycerol_acylTrfase"/>
</dbReference>
<dbReference type="SUPFAM" id="SSF69593">
    <property type="entry name" value="Glycerol-3-phosphate (1)-acyltransferase"/>
    <property type="match status" value="1"/>
</dbReference>
<proteinExistence type="predicted"/>
<protein>
    <submittedName>
        <fullName evidence="7">Phospholipid/glycerol acyltransferase</fullName>
    </submittedName>
</protein>
<feature type="domain" description="Phospholipid/glycerol acyltransferase" evidence="6">
    <location>
        <begin position="84"/>
        <end position="207"/>
    </location>
</feature>
<evidence type="ECO:0000256" key="2">
    <source>
        <dbReference type="ARBA" id="ARBA00022516"/>
    </source>
</evidence>